<feature type="transmembrane region" description="Helical" evidence="1">
    <location>
        <begin position="421"/>
        <end position="444"/>
    </location>
</feature>
<evidence type="ECO:0000313" key="2">
    <source>
        <dbReference type="EMBL" id="EBP3695791.1"/>
    </source>
</evidence>
<feature type="transmembrane region" description="Helical" evidence="1">
    <location>
        <begin position="93"/>
        <end position="120"/>
    </location>
</feature>
<feature type="transmembrane region" description="Helical" evidence="1">
    <location>
        <begin position="208"/>
        <end position="230"/>
    </location>
</feature>
<protein>
    <submittedName>
        <fullName evidence="2">GntP family permease</fullName>
    </submittedName>
</protein>
<feature type="transmembrane region" description="Helical" evidence="1">
    <location>
        <begin position="173"/>
        <end position="196"/>
    </location>
</feature>
<keyword evidence="1" id="KW-1133">Transmembrane helix</keyword>
<feature type="transmembrane region" description="Helical" evidence="1">
    <location>
        <begin position="456"/>
        <end position="479"/>
    </location>
</feature>
<evidence type="ECO:0000256" key="1">
    <source>
        <dbReference type="SAM" id="Phobius"/>
    </source>
</evidence>
<dbReference type="PANTHER" id="PTHR30354:SF7">
    <property type="entry name" value="BLL7963 PROTEIN"/>
    <property type="match status" value="1"/>
</dbReference>
<proteinExistence type="predicted"/>
<gene>
    <name evidence="2" type="ORF">PG27_21985</name>
</gene>
<feature type="transmembrane region" description="Helical" evidence="1">
    <location>
        <begin position="132"/>
        <end position="161"/>
    </location>
</feature>
<dbReference type="InterPro" id="IPR003474">
    <property type="entry name" value="Glcn_transporter"/>
</dbReference>
<dbReference type="PANTHER" id="PTHR30354">
    <property type="entry name" value="GNT FAMILY GLUCONATE TRANSPORTER"/>
    <property type="match status" value="1"/>
</dbReference>
<dbReference type="AlphaFoldDB" id="A0A5U3D4F8"/>
<feature type="transmembrane region" description="Helical" evidence="1">
    <location>
        <begin position="297"/>
        <end position="316"/>
    </location>
</feature>
<feature type="transmembrane region" description="Helical" evidence="1">
    <location>
        <begin position="354"/>
        <end position="374"/>
    </location>
</feature>
<accession>A0A5U3D4F8</accession>
<keyword evidence="1" id="KW-0472">Membrane</keyword>
<dbReference type="Pfam" id="PF02447">
    <property type="entry name" value="GntP_permease"/>
    <property type="match status" value="1"/>
</dbReference>
<feature type="transmembrane region" description="Helical" evidence="1">
    <location>
        <begin position="58"/>
        <end position="81"/>
    </location>
</feature>
<feature type="transmembrane region" description="Helical" evidence="1">
    <location>
        <begin position="259"/>
        <end position="277"/>
    </location>
</feature>
<dbReference type="GO" id="GO:0005886">
    <property type="term" value="C:plasma membrane"/>
    <property type="evidence" value="ECO:0007669"/>
    <property type="project" value="TreeGrafter"/>
</dbReference>
<name>A0A5U3D4F8_SALDZ</name>
<dbReference type="GO" id="GO:0015128">
    <property type="term" value="F:gluconate transmembrane transporter activity"/>
    <property type="evidence" value="ECO:0007669"/>
    <property type="project" value="InterPro"/>
</dbReference>
<sequence>MVAVWGLQSLSNAHNKIIFVRIVSSMRTALLFSEDIMTGLILSLVLLIYLIYRGVPVLIVSPLMAMLAVLMGSEIPVLYSWTGPFMQSVVGFVAAYFPIFLVGAIFGTLMNASGAALTIAQFISQAMGPQKAILAVILASFLLTYGGVSVFVVVFAVLPIARTIFINSDYPRRLLPSAICAGCLPAYVAPGSAQFINTIPIPVFKTTIYSGMDIGIIGTLVWLVIGVWYMTRLVRQAKSKGEGYGEGLEGEKITAQGSILVAMTPVAIVIFGNILLTQYFELDHVILHYASVGGIQGIWPITVSLCIAIVVTLVLYRKEIGNTTRTLAQGANDSLTPIFNTATQVGYGGVVKMLPVFAVIKAAVFAIPGSAMIAASVGTAVLAGIVGSTSGGVGLAMLAFGKELMALSVEHNIPAGLMHRVIVFSASTFDTLPHSGFIITLLGVCGLTHKQSYKELFIVTCIFPVFAVVAMIAYATFFLI</sequence>
<dbReference type="EMBL" id="AAGLNK010000028">
    <property type="protein sequence ID" value="EBP3695791.1"/>
    <property type="molecule type" value="Genomic_DNA"/>
</dbReference>
<feature type="transmembrane region" description="Helical" evidence="1">
    <location>
        <begin position="29"/>
        <end position="52"/>
    </location>
</feature>
<reference evidence="2" key="1">
    <citation type="submission" date="2018-07" db="EMBL/GenBank/DDBJ databases">
        <authorList>
            <consortium name="GenomeTrakr network: Whole genome sequencing for foodborne pathogen traceback"/>
        </authorList>
    </citation>
    <scope>NUCLEOTIDE SEQUENCE</scope>
    <source>
        <strain evidence="2">CFSAN008697</strain>
    </source>
</reference>
<comment type="caution">
    <text evidence="2">The sequence shown here is derived from an EMBL/GenBank/DDBJ whole genome shotgun (WGS) entry which is preliminary data.</text>
</comment>
<feature type="transmembrane region" description="Helical" evidence="1">
    <location>
        <begin position="380"/>
        <end position="400"/>
    </location>
</feature>
<keyword evidence="1" id="KW-0812">Transmembrane</keyword>
<organism evidence="2">
    <name type="scientific">Salmonella diarizonae</name>
    <dbReference type="NCBI Taxonomy" id="59204"/>
    <lineage>
        <taxon>Bacteria</taxon>
        <taxon>Pseudomonadati</taxon>
        <taxon>Pseudomonadota</taxon>
        <taxon>Gammaproteobacteria</taxon>
        <taxon>Enterobacterales</taxon>
        <taxon>Enterobacteriaceae</taxon>
        <taxon>Salmonella</taxon>
    </lineage>
</organism>